<organism evidence="1 2">
    <name type="scientific">Muiribacterium halophilum</name>
    <dbReference type="NCBI Taxonomy" id="2053465"/>
    <lineage>
        <taxon>Bacteria</taxon>
        <taxon>Candidatus Muiribacteriota</taxon>
        <taxon>Candidatus Muiribacteriia</taxon>
        <taxon>Candidatus Muiribacteriales</taxon>
        <taxon>Candidatus Muiribacteriaceae</taxon>
        <taxon>Candidatus Muiribacterium</taxon>
    </lineage>
</organism>
<proteinExistence type="predicted"/>
<dbReference type="Proteomes" id="UP000234857">
    <property type="component" value="Unassembled WGS sequence"/>
</dbReference>
<dbReference type="EMBL" id="PKTG01000133">
    <property type="protein sequence ID" value="PLX15639.1"/>
    <property type="molecule type" value="Genomic_DNA"/>
</dbReference>
<reference evidence="1 2" key="1">
    <citation type="submission" date="2017-11" db="EMBL/GenBank/DDBJ databases">
        <title>Genome-resolved metagenomics identifies genetic mobility, metabolic interactions, and unexpected diversity in perchlorate-reducing communities.</title>
        <authorList>
            <person name="Barnum T.P."/>
            <person name="Figueroa I.A."/>
            <person name="Carlstrom C.I."/>
            <person name="Lucas L.N."/>
            <person name="Engelbrektson A.L."/>
            <person name="Coates J.D."/>
        </authorList>
    </citation>
    <scope>NUCLEOTIDE SEQUENCE [LARGE SCALE GENOMIC DNA]</scope>
    <source>
        <strain evidence="1">BM706</strain>
    </source>
</reference>
<dbReference type="AlphaFoldDB" id="A0A2N5ZAJ7"/>
<accession>A0A2N5ZAJ7</accession>
<evidence type="ECO:0000313" key="1">
    <source>
        <dbReference type="EMBL" id="PLX15639.1"/>
    </source>
</evidence>
<dbReference type="SUPFAM" id="SSF48452">
    <property type="entry name" value="TPR-like"/>
    <property type="match status" value="1"/>
</dbReference>
<dbReference type="InterPro" id="IPR011990">
    <property type="entry name" value="TPR-like_helical_dom_sf"/>
</dbReference>
<name>A0A2N5ZAJ7_MUIH1</name>
<protein>
    <recommendedName>
        <fullName evidence="3">Tetratricopeptide repeat protein</fullName>
    </recommendedName>
</protein>
<gene>
    <name evidence="1" type="ORF">C0601_12470</name>
</gene>
<dbReference type="Gene3D" id="1.25.40.10">
    <property type="entry name" value="Tetratricopeptide repeat domain"/>
    <property type="match status" value="1"/>
</dbReference>
<evidence type="ECO:0008006" key="3">
    <source>
        <dbReference type="Google" id="ProtNLM"/>
    </source>
</evidence>
<sequence>MKIDEFFHISRTMNEKYMINISTLAFRLNPHNAYFTSITILHMANIDYRTDYAEKLGQEFIKENPKHPQLHKVLGALGWLHLKKHEYEDAESALLTALKVANKTGAAMTNDLG</sequence>
<comment type="caution">
    <text evidence="1">The sequence shown here is derived from an EMBL/GenBank/DDBJ whole genome shotgun (WGS) entry which is preliminary data.</text>
</comment>
<evidence type="ECO:0000313" key="2">
    <source>
        <dbReference type="Proteomes" id="UP000234857"/>
    </source>
</evidence>